<proteinExistence type="predicted"/>
<evidence type="ECO:0000313" key="2">
    <source>
        <dbReference type="Proteomes" id="UP001319861"/>
    </source>
</evidence>
<accession>A0ABM7PT99</accession>
<sequence length="62" mass="6434">MDLTAETVELLPSRDTLGWGSVHFGDNLALVLASNSSTAVNFLSIGAFANSGAMQNIGVSQH</sequence>
<protein>
    <submittedName>
        <fullName evidence="1">Uncharacterized protein</fullName>
    </submittedName>
</protein>
<dbReference type="EMBL" id="AP024525">
    <property type="protein sequence ID" value="BCT75324.1"/>
    <property type="molecule type" value="Genomic_DNA"/>
</dbReference>
<organism evidence="1 2">
    <name type="scientific">Sinomonas cyclohexanicum</name>
    <name type="common">Corynebacterium cyclohexanicum</name>
    <dbReference type="NCBI Taxonomy" id="322009"/>
    <lineage>
        <taxon>Bacteria</taxon>
        <taxon>Bacillati</taxon>
        <taxon>Actinomycetota</taxon>
        <taxon>Actinomycetes</taxon>
        <taxon>Micrococcales</taxon>
        <taxon>Micrococcaceae</taxon>
        <taxon>Sinomonas</taxon>
    </lineage>
</organism>
<name>A0ABM7PT99_SINCY</name>
<reference evidence="1 2" key="1">
    <citation type="journal article" date="2021" name="J. Biosci. Bioeng.">
        <title>Identification and characterization of a chc gene cluster responsible for the aromatization pathway of cyclohexanecarboxylate degradation in Sinomonas cyclohexanicum ATCC 51369.</title>
        <authorList>
            <person name="Yamamoto T."/>
            <person name="Hasegawa Y."/>
            <person name="Lau P.C.K."/>
            <person name="Iwaki H."/>
        </authorList>
    </citation>
    <scope>NUCLEOTIDE SEQUENCE [LARGE SCALE GENOMIC DNA]</scope>
    <source>
        <strain evidence="1 2">ATCC 51369</strain>
    </source>
</reference>
<evidence type="ECO:0000313" key="1">
    <source>
        <dbReference type="EMBL" id="BCT75324.1"/>
    </source>
</evidence>
<dbReference type="Proteomes" id="UP001319861">
    <property type="component" value="Chromosome"/>
</dbReference>
<gene>
    <name evidence="1" type="ORF">SCMU_11660</name>
</gene>
<keyword evidence="2" id="KW-1185">Reference proteome</keyword>